<keyword evidence="2 5" id="KW-0540">Nuclease</keyword>
<dbReference type="Pfam" id="PF01850">
    <property type="entry name" value="PIN"/>
    <property type="match status" value="1"/>
</dbReference>
<keyword evidence="1 5" id="KW-1277">Toxin-antitoxin system</keyword>
<comment type="similarity">
    <text evidence="5">Belongs to the PINc/VapC protein family.</text>
</comment>
<dbReference type="InterPro" id="IPR051619">
    <property type="entry name" value="TypeII_TA_RNase_PINc/VapC"/>
</dbReference>
<comment type="cofactor">
    <cofactor evidence="5">
        <name>Mg(2+)</name>
        <dbReference type="ChEBI" id="CHEBI:18420"/>
    </cofactor>
</comment>
<keyword evidence="5" id="KW-0460">Magnesium</keyword>
<evidence type="ECO:0000313" key="8">
    <source>
        <dbReference type="Proteomes" id="UP001595713"/>
    </source>
</evidence>
<dbReference type="CDD" id="cd09874">
    <property type="entry name" value="PIN_MT3492-like"/>
    <property type="match status" value="1"/>
</dbReference>
<keyword evidence="3 5" id="KW-0479">Metal-binding</keyword>
<feature type="binding site" evidence="5">
    <location>
        <position position="35"/>
    </location>
    <ligand>
        <name>Mg(2+)</name>
        <dbReference type="ChEBI" id="CHEBI:18420"/>
    </ligand>
</feature>
<dbReference type="RefSeq" id="WP_261295963.1">
    <property type="nucleotide sequence ID" value="NZ_JANQBK010000025.1"/>
</dbReference>
<keyword evidence="4 5" id="KW-0378">Hydrolase</keyword>
<proteinExistence type="inferred from homology"/>
<dbReference type="EMBL" id="JBHRXP010000010">
    <property type="protein sequence ID" value="MFC3582160.1"/>
    <property type="molecule type" value="Genomic_DNA"/>
</dbReference>
<evidence type="ECO:0000256" key="3">
    <source>
        <dbReference type="ARBA" id="ARBA00022723"/>
    </source>
</evidence>
<evidence type="ECO:0000256" key="1">
    <source>
        <dbReference type="ARBA" id="ARBA00022649"/>
    </source>
</evidence>
<name>A0ABV7T3D6_9SPHN</name>
<gene>
    <name evidence="5" type="primary">vapC</name>
    <name evidence="7" type="ORF">ACFONA_18470</name>
</gene>
<accession>A0ABV7T3D6</accession>
<organism evidence="7 8">
    <name type="scientific">Sphingomonas hylomeconis</name>
    <dbReference type="NCBI Taxonomy" id="1395958"/>
    <lineage>
        <taxon>Bacteria</taxon>
        <taxon>Pseudomonadati</taxon>
        <taxon>Pseudomonadota</taxon>
        <taxon>Alphaproteobacteria</taxon>
        <taxon>Sphingomonadales</taxon>
        <taxon>Sphingomonadaceae</taxon>
        <taxon>Sphingomonas</taxon>
    </lineage>
</organism>
<evidence type="ECO:0000256" key="4">
    <source>
        <dbReference type="ARBA" id="ARBA00022801"/>
    </source>
</evidence>
<evidence type="ECO:0000259" key="6">
    <source>
        <dbReference type="Pfam" id="PF01850"/>
    </source>
</evidence>
<dbReference type="EC" id="3.1.-.-" evidence="5"/>
<keyword evidence="5" id="KW-0800">Toxin</keyword>
<dbReference type="InterPro" id="IPR022907">
    <property type="entry name" value="VapC_family"/>
</dbReference>
<dbReference type="PANTHER" id="PTHR35901:SF1">
    <property type="entry name" value="EXONUCLEASE VAPC9"/>
    <property type="match status" value="1"/>
</dbReference>
<evidence type="ECO:0000256" key="2">
    <source>
        <dbReference type="ARBA" id="ARBA00022722"/>
    </source>
</evidence>
<comment type="caution">
    <text evidence="7">The sequence shown here is derived from an EMBL/GenBank/DDBJ whole genome shotgun (WGS) entry which is preliminary data.</text>
</comment>
<dbReference type="SUPFAM" id="SSF88723">
    <property type="entry name" value="PIN domain-like"/>
    <property type="match status" value="1"/>
</dbReference>
<reference evidence="8" key="1">
    <citation type="journal article" date="2019" name="Int. J. Syst. Evol. Microbiol.">
        <title>The Global Catalogue of Microorganisms (GCM) 10K type strain sequencing project: providing services to taxonomists for standard genome sequencing and annotation.</title>
        <authorList>
            <consortium name="The Broad Institute Genomics Platform"/>
            <consortium name="The Broad Institute Genome Sequencing Center for Infectious Disease"/>
            <person name="Wu L."/>
            <person name="Ma J."/>
        </authorList>
    </citation>
    <scope>NUCLEOTIDE SEQUENCE [LARGE SCALE GENOMIC DNA]</scope>
    <source>
        <strain evidence="8">KCTC 42739</strain>
    </source>
</reference>
<dbReference type="InterPro" id="IPR029060">
    <property type="entry name" value="PIN-like_dom_sf"/>
</dbReference>
<keyword evidence="8" id="KW-1185">Reference proteome</keyword>
<dbReference type="Gene3D" id="3.40.50.1010">
    <property type="entry name" value="5'-nuclease"/>
    <property type="match status" value="1"/>
</dbReference>
<dbReference type="HAMAP" id="MF_00265">
    <property type="entry name" value="VapC_Nob1"/>
    <property type="match status" value="1"/>
</dbReference>
<dbReference type="InterPro" id="IPR002716">
    <property type="entry name" value="PIN_dom"/>
</dbReference>
<evidence type="ECO:0000256" key="5">
    <source>
        <dbReference type="HAMAP-Rule" id="MF_00265"/>
    </source>
</evidence>
<sequence>MAARASRIAQKPRHGRRCSCPADAGRRGALSFYLDTSVIVSLFLDEPRTSAVAALIADGASPIMISEFGVGEFSAAISTAIRMDRLTDIDGIAILEDFDTWCADAVTFAAVTSADLKEAIAIVRRFDLKLLFPDALHVATCRRVGATLISADRRQCGAAARLGITVAAL</sequence>
<feature type="domain" description="PIN" evidence="6">
    <location>
        <begin position="33"/>
        <end position="156"/>
    </location>
</feature>
<protein>
    <recommendedName>
        <fullName evidence="5">Ribonuclease VapC</fullName>
        <shortName evidence="5">RNase VapC</shortName>
        <ecNumber evidence="5">3.1.-.-</ecNumber>
    </recommendedName>
    <alternativeName>
        <fullName evidence="5">Toxin VapC</fullName>
    </alternativeName>
</protein>
<feature type="binding site" evidence="5">
    <location>
        <position position="134"/>
    </location>
    <ligand>
        <name>Mg(2+)</name>
        <dbReference type="ChEBI" id="CHEBI:18420"/>
    </ligand>
</feature>
<comment type="function">
    <text evidence="5">Toxic component of a toxin-antitoxin (TA) system. An RNase.</text>
</comment>
<dbReference type="Proteomes" id="UP001595713">
    <property type="component" value="Unassembled WGS sequence"/>
</dbReference>
<dbReference type="PANTHER" id="PTHR35901">
    <property type="entry name" value="RIBONUCLEASE VAPC3"/>
    <property type="match status" value="1"/>
</dbReference>
<evidence type="ECO:0000313" key="7">
    <source>
        <dbReference type="EMBL" id="MFC3582160.1"/>
    </source>
</evidence>